<feature type="transmembrane region" description="Helical" evidence="1">
    <location>
        <begin position="81"/>
        <end position="103"/>
    </location>
</feature>
<keyword evidence="1" id="KW-0812">Transmembrane</keyword>
<evidence type="ECO:0000313" key="3">
    <source>
        <dbReference type="Proteomes" id="UP000249616"/>
    </source>
</evidence>
<dbReference type="EMBL" id="CP030074">
    <property type="protein sequence ID" value="AWW43018.1"/>
    <property type="molecule type" value="Genomic_DNA"/>
</dbReference>
<sequence length="139" mass="14270">MRTAAGAVLLLQVLYGAIVWIVTATVMEEAAAIDHTEDPGLGTSFAQLLTGVAALVLLSGAALLVLPIARARVPRWLSAPVLSIVAVMEGGLILLTAVMAVQQEVGPDLFVNAVMIALSGVAGTVPVLEVFRRKSAATA</sequence>
<accession>A0A2Z4JE01</accession>
<geneLocation type="plasmid" evidence="2 3">
    <name>unnamed1</name>
</geneLocation>
<evidence type="ECO:0000313" key="2">
    <source>
        <dbReference type="EMBL" id="AWW43018.1"/>
    </source>
</evidence>
<proteinExistence type="predicted"/>
<feature type="transmembrane region" description="Helical" evidence="1">
    <location>
        <begin position="109"/>
        <end position="131"/>
    </location>
</feature>
<dbReference type="AlphaFoldDB" id="A0A2Z4JE01"/>
<evidence type="ECO:0000256" key="1">
    <source>
        <dbReference type="SAM" id="Phobius"/>
    </source>
</evidence>
<keyword evidence="3" id="KW-1185">Reference proteome</keyword>
<name>A0A2Z4JE01_9ACTN</name>
<keyword evidence="2" id="KW-0614">Plasmid</keyword>
<feature type="transmembrane region" description="Helical" evidence="1">
    <location>
        <begin position="48"/>
        <end position="69"/>
    </location>
</feature>
<reference evidence="3" key="1">
    <citation type="submission" date="2018-06" db="EMBL/GenBank/DDBJ databases">
        <authorList>
            <person name="Li K."/>
        </authorList>
    </citation>
    <scope>NUCLEOTIDE SEQUENCE [LARGE SCALE GENOMIC DNA]</scope>
    <source>
        <strain evidence="3">ZFG47</strain>
        <plasmid evidence="3">unnamed1</plasmid>
    </source>
</reference>
<organism evidence="2 3">
    <name type="scientific">Streptomyces cadmiisoli</name>
    <dbReference type="NCBI Taxonomy" id="2184053"/>
    <lineage>
        <taxon>Bacteria</taxon>
        <taxon>Bacillati</taxon>
        <taxon>Actinomycetota</taxon>
        <taxon>Actinomycetes</taxon>
        <taxon>Kitasatosporales</taxon>
        <taxon>Streptomycetaceae</taxon>
        <taxon>Streptomyces</taxon>
        <taxon>Streptomyces aurantiacus group</taxon>
    </lineage>
</organism>
<protein>
    <recommendedName>
        <fullName evidence="4">Integral membrane protein</fullName>
    </recommendedName>
</protein>
<dbReference type="KEGG" id="scad:DN051_40960"/>
<keyword evidence="1" id="KW-0472">Membrane</keyword>
<evidence type="ECO:0008006" key="4">
    <source>
        <dbReference type="Google" id="ProtNLM"/>
    </source>
</evidence>
<dbReference type="Proteomes" id="UP000249616">
    <property type="component" value="Plasmid unnamed1"/>
</dbReference>
<keyword evidence="1" id="KW-1133">Transmembrane helix</keyword>
<gene>
    <name evidence="2" type="ORF">DN051_40960</name>
</gene>